<reference evidence="8" key="2">
    <citation type="journal article" date="2020" name="BMC">
        <title>Leishmania infection induces a limited differential gene expression in the sand fly midgut.</title>
        <authorList>
            <person name="Coutinho-Abreu I.V."/>
            <person name="Serafim T.D."/>
            <person name="Meneses C."/>
            <person name="Kamhawi S."/>
            <person name="Oliveira F."/>
            <person name="Valenzuela J.G."/>
        </authorList>
    </citation>
    <scope>NUCLEOTIDE SEQUENCE</scope>
    <source>
        <strain evidence="8">Jacobina</strain>
        <tissue evidence="8">Midgut</tissue>
    </source>
</reference>
<evidence type="ECO:0000256" key="1">
    <source>
        <dbReference type="ARBA" id="ARBA00004496"/>
    </source>
</evidence>
<dbReference type="Pfam" id="PF14656">
    <property type="entry name" value="RAB3GAP2_C"/>
    <property type="match status" value="1"/>
</dbReference>
<evidence type="ECO:0000256" key="3">
    <source>
        <dbReference type="ARBA" id="ARBA00022468"/>
    </source>
</evidence>
<reference evidence="9" key="3">
    <citation type="submission" date="2020-05" db="UniProtKB">
        <authorList>
            <consortium name="EnsemblMetazoa"/>
        </authorList>
    </citation>
    <scope>IDENTIFICATION</scope>
    <source>
        <strain evidence="9">Jacobina</strain>
    </source>
</reference>
<dbReference type="VEuPathDB" id="VectorBase:LLONM1_011885"/>
<sequence length="1327" mass="149855">MSCEIKPLARIVDFEQVQELLGFREEESWLNAVHFSFSPTGEMLVFGHGAKLIFLTSRWDNDLGQNCFSICWTGDLDNPNDIITSVLCLPVMALSTSSQSSADWTLICVGLSTGFVQFYLDFGVVLYSQQFHTDPVLSIKAQSGRRSNEELHIFYTSCVCIIQGGHLFQILRTLRQHHFKNHTNSTDQLLETIPYRKWSYGGKPQVIADSVVVGSQMTCAFDHLLNTSLESGFHAKYRSTPAQNSLVLATGTKPYVGFHYAKEGFVQPVLADVARAVASKIKSALPGWLMGKQQSVTESAQPAPVPAESMQCRFGLCDLQRNASAIWLAPGCQLAAVADTLGRIVIVDCLKGLAVRIFKGYREAQCSFIEVAEKVPKSTAINPTKARRALFLVIFAPRRGVLEIWPLQKGPKVAAFAASKHSQLLYTPHGLMGFATGARPKYTSQTCLFLDPHDHQLKEIFIPFHCALTDANSKTAKDLHLLKRLKAILRSGDHNDQFRSDVSTICETLQTVEFQLQCLDMMISSKKLTPAILELAVMAFLKLHEDDELPDTSKQSTDQSINSRQHLLVMCNNYHRLLDFYAYLHNPDDFTPEEPKEDVDEEAKDEPDVEKISLSASELDTIQKILDLATISSNCELSTPRVKFSEKDISKNSFTRFLNVFSVSAPDGITIRPDREENFHEAGEAIYSSFLDRGMSLKYFANVAAKSLVACDDLLKLLMSYWLHKEFRYARSDELFEDLTRFSSIVRQLCKLAGDRVNYQYNSLCVWWQNVREILLESPNAMRGLLAAIICRNVALQVNQDSPSDEENHWEQVSQEACQWTLLIGKLDDISILGTILRAPLKCDNPTLPLVKYENPNVSLKLIVNGGKGIIAELVAKWIVASGIDVKLLLEEEEEHPAEGTSKKSFYSKQTPKTEDLLKETSKPLVVPENKEPILIHLSTLREHFPFSLQSSVLLGQMAWEYMCFWSQKSSWAELSSGWFGVPQDWAIKHGLCCMIWNAHLKIPLEATKKLINKAGRLPKEKLCLQDIGMSDAIVPEFLEHCSAFLEHFATSIENDKVDLKYEELLQEGPIPLTLLALQQNVANPVLLDLHRELNEVMHFIAFFNIKYHRPIQTLFDAMCNQAFFTEITRQLTDPLPPTNPIQRETRFEFLSHIVTASIDLIRLDASEPYLVDHIAWVAKTEKLAAKWQVDRNKLKKHQIVELYAHGWDAFAEELIDDVTETQDLGILLLEIAGRRLIMFPRVSAINKQGAYGTQLTDYLDSLYIKHTWPQVRQNPEDIAFDKLLSLCTKVFNCLCQKDSRELRIAGELFDACMTIRENGMIEGSPS</sequence>
<evidence type="ECO:0000256" key="5">
    <source>
        <dbReference type="SAM" id="MobiDB-lite"/>
    </source>
</evidence>
<dbReference type="EMBL" id="AJWK01020170">
    <property type="status" value="NOT_ANNOTATED_CDS"/>
    <property type="molecule type" value="Genomic_DNA"/>
</dbReference>
<accession>A0A1B0EVF1</accession>
<feature type="compositionally biased region" description="Basic and acidic residues" evidence="5">
    <location>
        <begin position="912"/>
        <end position="922"/>
    </location>
</feature>
<comment type="similarity">
    <text evidence="2">Belongs to the Rab3-GAP regulatory subunit family.</text>
</comment>
<feature type="domain" description="Rab3GAP regulatory subunit C-terminal" evidence="7">
    <location>
        <begin position="713"/>
        <end position="1296"/>
    </location>
</feature>
<evidence type="ECO:0000313" key="8">
    <source>
        <dbReference type="EMBL" id="MBC1176295.1"/>
    </source>
</evidence>
<keyword evidence="3" id="KW-0343">GTPase activation</keyword>
<dbReference type="VEuPathDB" id="VectorBase:LLOJ006240"/>
<reference evidence="10" key="1">
    <citation type="submission" date="2012-05" db="EMBL/GenBank/DDBJ databases">
        <title>Whole Genome Assembly of Lutzomyia longipalpis.</title>
        <authorList>
            <person name="Richards S."/>
            <person name="Qu C."/>
            <person name="Dillon R."/>
            <person name="Worley K."/>
            <person name="Scherer S."/>
            <person name="Batterton M."/>
            <person name="Taylor A."/>
            <person name="Hawes A."/>
            <person name="Hernandez B."/>
            <person name="Kovar C."/>
            <person name="Mandapat C."/>
            <person name="Pham C."/>
            <person name="Qu C."/>
            <person name="Jing C."/>
            <person name="Bess C."/>
            <person name="Bandaranaike D."/>
            <person name="Ngo D."/>
            <person name="Ongeri F."/>
            <person name="Arias F."/>
            <person name="Lara F."/>
            <person name="Weissenberger G."/>
            <person name="Kamau G."/>
            <person name="Han H."/>
            <person name="Shen H."/>
            <person name="Dinh H."/>
            <person name="Khalil I."/>
            <person name="Jones J."/>
            <person name="Shafer J."/>
            <person name="Jayaseelan J."/>
            <person name="Quiroz J."/>
            <person name="Blankenburg K."/>
            <person name="Nguyen L."/>
            <person name="Jackson L."/>
            <person name="Francisco L."/>
            <person name="Tang L.-Y."/>
            <person name="Pu L.-L."/>
            <person name="Perales L."/>
            <person name="Lorensuhewa L."/>
            <person name="Munidasa M."/>
            <person name="Coyle M."/>
            <person name="Taylor M."/>
            <person name="Puazo M."/>
            <person name="Firestine M."/>
            <person name="Scheel M."/>
            <person name="Javaid M."/>
            <person name="Wang M."/>
            <person name="Li M."/>
            <person name="Tabassum N."/>
            <person name="Saada N."/>
            <person name="Osuji N."/>
            <person name="Aqrawi P."/>
            <person name="Fu Q."/>
            <person name="Thornton R."/>
            <person name="Raj R."/>
            <person name="Goodspeed R."/>
            <person name="Mata R."/>
            <person name="Najjar R."/>
            <person name="Gubbala S."/>
            <person name="Lee S."/>
            <person name="Denson S."/>
            <person name="Patil S."/>
            <person name="Macmil S."/>
            <person name="Qi S."/>
            <person name="Matskevitch T."/>
            <person name="Palculict T."/>
            <person name="Mathew T."/>
            <person name="Vee V."/>
            <person name="Velamala V."/>
            <person name="Korchina V."/>
            <person name="Cai W."/>
            <person name="Liu W."/>
            <person name="Dai W."/>
            <person name="Zou X."/>
            <person name="Zhu Y."/>
            <person name="Zhang Y."/>
            <person name="Wu Y.-Q."/>
            <person name="Xin Y."/>
            <person name="Nazarath L."/>
            <person name="Kovar C."/>
            <person name="Han Y."/>
            <person name="Muzny D."/>
            <person name="Gibbs R."/>
        </authorList>
    </citation>
    <scope>NUCLEOTIDE SEQUENCE [LARGE SCALE GENOMIC DNA]</scope>
    <source>
        <strain evidence="10">Jacobina</strain>
    </source>
</reference>
<dbReference type="EnsemblMetazoa" id="LLOJ006240-RA">
    <property type="protein sequence ID" value="LLOJ006240-PA"/>
    <property type="gene ID" value="LLOJ006240"/>
</dbReference>
<evidence type="ECO:0000259" key="6">
    <source>
        <dbReference type="Pfam" id="PF14655"/>
    </source>
</evidence>
<organism evidence="9 10">
    <name type="scientific">Lutzomyia longipalpis</name>
    <name type="common">Sand fly</name>
    <dbReference type="NCBI Taxonomy" id="7200"/>
    <lineage>
        <taxon>Eukaryota</taxon>
        <taxon>Metazoa</taxon>
        <taxon>Ecdysozoa</taxon>
        <taxon>Arthropoda</taxon>
        <taxon>Hexapoda</taxon>
        <taxon>Insecta</taxon>
        <taxon>Pterygota</taxon>
        <taxon>Neoptera</taxon>
        <taxon>Endopterygota</taxon>
        <taxon>Diptera</taxon>
        <taxon>Nematocera</taxon>
        <taxon>Psychodoidea</taxon>
        <taxon>Psychodidae</taxon>
        <taxon>Lutzomyia</taxon>
        <taxon>Lutzomyia</taxon>
    </lineage>
</organism>
<dbReference type="PANTHER" id="PTHR12472">
    <property type="entry name" value="RAB3-GAP REGULATORY DOMAIN"/>
    <property type="match status" value="1"/>
</dbReference>
<evidence type="ECO:0000259" key="7">
    <source>
        <dbReference type="Pfam" id="PF14656"/>
    </source>
</evidence>
<dbReference type="EMBL" id="GITU01007592">
    <property type="protein sequence ID" value="MBC1176295.1"/>
    <property type="molecule type" value="Transcribed_RNA"/>
</dbReference>
<dbReference type="Proteomes" id="UP000092461">
    <property type="component" value="Unassembled WGS sequence"/>
</dbReference>
<dbReference type="InterPro" id="IPR032839">
    <property type="entry name" value="RAB3GAP_N"/>
</dbReference>
<feature type="domain" description="Rab3-GAP regulatory subunit N-terminal" evidence="6">
    <location>
        <begin position="29"/>
        <end position="425"/>
    </location>
</feature>
<protein>
    <submittedName>
        <fullName evidence="8">Putative rab3 gtpase-activating protein non-catalytic subunit</fullName>
    </submittedName>
</protein>
<evidence type="ECO:0000256" key="4">
    <source>
        <dbReference type="ARBA" id="ARBA00022490"/>
    </source>
</evidence>
<dbReference type="InterPro" id="IPR026059">
    <property type="entry name" value="Rab3GAP2"/>
</dbReference>
<dbReference type="PANTHER" id="PTHR12472:SF0">
    <property type="entry name" value="RAB3 GTPASE-ACTIVATING PROTEIN NON-CATALYTIC SUBUNIT"/>
    <property type="match status" value="1"/>
</dbReference>
<proteinExistence type="inferred from homology"/>
<comment type="subcellular location">
    <subcellularLocation>
        <location evidence="1">Cytoplasm</location>
    </subcellularLocation>
</comment>
<dbReference type="Pfam" id="PF14655">
    <property type="entry name" value="RAB3GAP2_N"/>
    <property type="match status" value="1"/>
</dbReference>
<dbReference type="GO" id="GO:0005737">
    <property type="term" value="C:cytoplasm"/>
    <property type="evidence" value="ECO:0007669"/>
    <property type="project" value="UniProtKB-SubCell"/>
</dbReference>
<dbReference type="GO" id="GO:0005096">
    <property type="term" value="F:GTPase activator activity"/>
    <property type="evidence" value="ECO:0007669"/>
    <property type="project" value="UniProtKB-KW"/>
</dbReference>
<keyword evidence="10" id="KW-1185">Reference proteome</keyword>
<evidence type="ECO:0000313" key="10">
    <source>
        <dbReference type="Proteomes" id="UP000092461"/>
    </source>
</evidence>
<evidence type="ECO:0000313" key="9">
    <source>
        <dbReference type="EnsemblMetazoa" id="LLOJ006240-PA"/>
    </source>
</evidence>
<keyword evidence="4" id="KW-0963">Cytoplasm</keyword>
<name>A0A1B0EVF1_LUTLO</name>
<feature type="region of interest" description="Disordered" evidence="5">
    <location>
        <begin position="899"/>
        <end position="922"/>
    </location>
</feature>
<dbReference type="InterPro" id="IPR029257">
    <property type="entry name" value="RAB3GAP2_C"/>
</dbReference>
<evidence type="ECO:0000256" key="2">
    <source>
        <dbReference type="ARBA" id="ARBA00008153"/>
    </source>
</evidence>